<evidence type="ECO:0000256" key="2">
    <source>
        <dbReference type="ARBA" id="ARBA00022573"/>
    </source>
</evidence>
<keyword evidence="5" id="KW-1185">Reference proteome</keyword>
<dbReference type="PANTHER" id="PTHR36925:SF1">
    <property type="entry name" value="COBALT-PRECORRIN-6A REDUCTASE"/>
    <property type="match status" value="1"/>
</dbReference>
<evidence type="ECO:0000256" key="3">
    <source>
        <dbReference type="ARBA" id="ARBA00023002"/>
    </source>
</evidence>
<comment type="pathway">
    <text evidence="1">Cofactor biosynthesis; adenosylcobalamin biosynthesis.</text>
</comment>
<dbReference type="OrthoDB" id="9780707at2"/>
<dbReference type="NCBIfam" id="TIGR00715">
    <property type="entry name" value="precor6x_red"/>
    <property type="match status" value="1"/>
</dbReference>
<accession>A0A0P8WCF4</accession>
<keyword evidence="3 4" id="KW-0560">Oxidoreductase</keyword>
<dbReference type="EMBL" id="LKET01000021">
    <property type="protein sequence ID" value="KPU45412.1"/>
    <property type="molecule type" value="Genomic_DNA"/>
</dbReference>
<dbReference type="GO" id="GO:0016994">
    <property type="term" value="F:precorrin-6A reductase activity"/>
    <property type="evidence" value="ECO:0007669"/>
    <property type="project" value="UniProtKB-EC"/>
</dbReference>
<name>A0A0P8WCF4_9CLOT</name>
<evidence type="ECO:0000313" key="5">
    <source>
        <dbReference type="Proteomes" id="UP000050326"/>
    </source>
</evidence>
<dbReference type="RefSeq" id="WP_054873763.1">
    <property type="nucleotide sequence ID" value="NZ_LKET01000021.1"/>
</dbReference>
<dbReference type="GO" id="GO:0009236">
    <property type="term" value="P:cobalamin biosynthetic process"/>
    <property type="evidence" value="ECO:0007669"/>
    <property type="project" value="UniProtKB-UniPathway"/>
</dbReference>
<dbReference type="EC" id="1.3.1.54" evidence="4"/>
<dbReference type="Pfam" id="PF02571">
    <property type="entry name" value="CbiJ"/>
    <property type="match status" value="1"/>
</dbReference>
<proteinExistence type="predicted"/>
<dbReference type="PANTHER" id="PTHR36925">
    <property type="entry name" value="COBALT-PRECORRIN-6A REDUCTASE"/>
    <property type="match status" value="1"/>
</dbReference>
<dbReference type="STRING" id="36849.OXPF_06450"/>
<dbReference type="PROSITE" id="PS51014">
    <property type="entry name" value="COBK_CBIJ"/>
    <property type="match status" value="1"/>
</dbReference>
<sequence length="241" mass="27383">MIWIIGGTSEAVELVKRLRDKVKYIVTCATEGEREFLQDENLIVSRLNEEGMEGLIKKYSVDMIIDMSHPYAVEVTSNARLASQRCGIKYVRFVRGKSDINDECIFLSSYEECIEYLKDVKGCVFFTTGSKNIKDFEKVKGDNRFVYRVLPSLLSIEECVKYGVLMKDIVAVLGPFSEEMNIAMFKEYNADYVVTKDSGKIGGTEEKVTACKKLGIKLIIIGRQDEDGIYSMDEIERIILP</sequence>
<protein>
    <submittedName>
        <fullName evidence="4">Precorrin-6A reductase</fullName>
        <ecNumber evidence="4">1.3.1.54</ecNumber>
    </submittedName>
</protein>
<dbReference type="AlphaFoldDB" id="A0A0P8WCF4"/>
<reference evidence="4 5" key="1">
    <citation type="submission" date="2015-09" db="EMBL/GenBank/DDBJ databases">
        <title>Genome sequence of Oxobacter pfennigii DSM 3222.</title>
        <authorList>
            <person name="Poehlein A."/>
            <person name="Bengelsdorf F.R."/>
            <person name="Schiel-Bengelsdorf B."/>
            <person name="Duerre P."/>
            <person name="Daniel R."/>
        </authorList>
    </citation>
    <scope>NUCLEOTIDE SEQUENCE [LARGE SCALE GENOMIC DNA]</scope>
    <source>
        <strain evidence="4 5">DSM 3222</strain>
    </source>
</reference>
<evidence type="ECO:0000256" key="1">
    <source>
        <dbReference type="ARBA" id="ARBA00004953"/>
    </source>
</evidence>
<dbReference type="Proteomes" id="UP000050326">
    <property type="component" value="Unassembled WGS sequence"/>
</dbReference>
<evidence type="ECO:0000313" key="4">
    <source>
        <dbReference type="EMBL" id="KPU45412.1"/>
    </source>
</evidence>
<dbReference type="InterPro" id="IPR003723">
    <property type="entry name" value="Precorrin-6x_reduct"/>
</dbReference>
<organism evidence="4 5">
    <name type="scientific">Oxobacter pfennigii</name>
    <dbReference type="NCBI Taxonomy" id="36849"/>
    <lineage>
        <taxon>Bacteria</taxon>
        <taxon>Bacillati</taxon>
        <taxon>Bacillota</taxon>
        <taxon>Clostridia</taxon>
        <taxon>Eubacteriales</taxon>
        <taxon>Clostridiaceae</taxon>
        <taxon>Oxobacter</taxon>
    </lineage>
</organism>
<comment type="caution">
    <text evidence="4">The sequence shown here is derived from an EMBL/GenBank/DDBJ whole genome shotgun (WGS) entry which is preliminary data.</text>
</comment>
<dbReference type="PATRIC" id="fig|36849.3.peg.692"/>
<gene>
    <name evidence="4" type="primary">cobK</name>
    <name evidence="4" type="ORF">OXPF_06450</name>
</gene>
<dbReference type="UniPathway" id="UPA00148"/>
<keyword evidence="2" id="KW-0169">Cobalamin biosynthesis</keyword>